<gene>
    <name evidence="1" type="ORF">LCGC14_2091770</name>
</gene>
<comment type="caution">
    <text evidence="1">The sequence shown here is derived from an EMBL/GenBank/DDBJ whole genome shotgun (WGS) entry which is preliminary data.</text>
</comment>
<evidence type="ECO:0000313" key="1">
    <source>
        <dbReference type="EMBL" id="KKL71752.1"/>
    </source>
</evidence>
<sequence>MVIFLDITSFKTFQKVVGGDDTEIVDTTWKNLIRKWTYPLDSGNIRFDAGAELGPNEDQGEWVTDFGRASNRERGISRTVLPKPVMLTGTADGILAYTLDFLIDPETSVAGNTAAINPDVVNDGLDKLKKLTSEDGLTWTVAVDDGVVLDLSEAELKPNNIKILTQGNLDVTKQDVFPVPFLLFNRSNIA</sequence>
<dbReference type="AlphaFoldDB" id="A0A0F9H9F4"/>
<dbReference type="EMBL" id="LAZR01025492">
    <property type="protein sequence ID" value="KKL71752.1"/>
    <property type="molecule type" value="Genomic_DNA"/>
</dbReference>
<organism evidence="1">
    <name type="scientific">marine sediment metagenome</name>
    <dbReference type="NCBI Taxonomy" id="412755"/>
    <lineage>
        <taxon>unclassified sequences</taxon>
        <taxon>metagenomes</taxon>
        <taxon>ecological metagenomes</taxon>
    </lineage>
</organism>
<protein>
    <submittedName>
        <fullName evidence="1">Uncharacterized protein</fullName>
    </submittedName>
</protein>
<accession>A0A0F9H9F4</accession>
<reference evidence="1" key="1">
    <citation type="journal article" date="2015" name="Nature">
        <title>Complex archaea that bridge the gap between prokaryotes and eukaryotes.</title>
        <authorList>
            <person name="Spang A."/>
            <person name="Saw J.H."/>
            <person name="Jorgensen S.L."/>
            <person name="Zaremba-Niedzwiedzka K."/>
            <person name="Martijn J."/>
            <person name="Lind A.E."/>
            <person name="van Eijk R."/>
            <person name="Schleper C."/>
            <person name="Guy L."/>
            <person name="Ettema T.J."/>
        </authorList>
    </citation>
    <scope>NUCLEOTIDE SEQUENCE</scope>
</reference>
<proteinExistence type="predicted"/>
<name>A0A0F9H9F4_9ZZZZ</name>